<evidence type="ECO:0000256" key="1">
    <source>
        <dbReference type="ARBA" id="ARBA00022737"/>
    </source>
</evidence>
<dbReference type="OrthoDB" id="9766710at2"/>
<sequence>MTRTKLSDLNAAAFLRAASVAVMLMGICCCSDPGWCDVVTEIESGGSLGATPDTPDSTLAELLRQASQSIAAGNVDAAIEQLKPLATNPEVSDVDVVMADMFFAAGRQREGLQWLEQATARNPKRMAIYLSFCEIAVRQKRWFDGWNLSQTGSRIKAPEHWSDALTRRVKRRLTFLLAVCNEGRSDWSGARGAYESLVADIGNDSDSSRREVLVGLARACVQLGDGEAAFAALAILHEHDPRLSPPRQLLAQMYAQNGMIDQADQTYQLNLSEVGVDADANAKLAYASFLLYNNEPQKAEPLLAESDSTDQQNDRIILQAVLARMQGRREDARLLFSKIHRDHPESIDAANHLAAILVEEENEAMRARALQIAESTVRNAPKSADGWATLGWVQLRLGDTVTAETSLLQSLKLGKPSRDTLYFLGKLKRATGNPKDAEMFEQMFAASNGPNLFSAGE</sequence>
<protein>
    <submittedName>
        <fullName evidence="3">Tetratricopeptide repeat protein</fullName>
    </submittedName>
</protein>
<evidence type="ECO:0000256" key="2">
    <source>
        <dbReference type="ARBA" id="ARBA00022803"/>
    </source>
</evidence>
<keyword evidence="1" id="KW-0677">Repeat</keyword>
<dbReference type="Gene3D" id="1.25.40.10">
    <property type="entry name" value="Tetratricopeptide repeat domain"/>
    <property type="match status" value="2"/>
</dbReference>
<dbReference type="Proteomes" id="UP000318288">
    <property type="component" value="Unassembled WGS sequence"/>
</dbReference>
<dbReference type="RefSeq" id="WP_146461809.1">
    <property type="nucleotide sequence ID" value="NZ_SJPW01000008.1"/>
</dbReference>
<gene>
    <name evidence="3" type="ORF">Poly51_55180</name>
</gene>
<evidence type="ECO:0000313" key="4">
    <source>
        <dbReference type="Proteomes" id="UP000318288"/>
    </source>
</evidence>
<dbReference type="InterPro" id="IPR011990">
    <property type="entry name" value="TPR-like_helical_dom_sf"/>
</dbReference>
<dbReference type="PANTHER" id="PTHR45586:SF1">
    <property type="entry name" value="LIPOPOLYSACCHARIDE ASSEMBLY PROTEIN B"/>
    <property type="match status" value="1"/>
</dbReference>
<evidence type="ECO:0000313" key="3">
    <source>
        <dbReference type="EMBL" id="TWU46123.1"/>
    </source>
</evidence>
<dbReference type="InterPro" id="IPR051012">
    <property type="entry name" value="CellSynth/LPSAsmb/PSIAsmb"/>
</dbReference>
<dbReference type="AlphaFoldDB" id="A0A5C6E8Z3"/>
<keyword evidence="2" id="KW-0802">TPR repeat</keyword>
<name>A0A5C6E8Z3_9BACT</name>
<accession>A0A5C6E8Z3</accession>
<dbReference type="PANTHER" id="PTHR45586">
    <property type="entry name" value="TPR REPEAT-CONTAINING PROTEIN PA4667"/>
    <property type="match status" value="1"/>
</dbReference>
<organism evidence="3 4">
    <name type="scientific">Rubripirellula tenax</name>
    <dbReference type="NCBI Taxonomy" id="2528015"/>
    <lineage>
        <taxon>Bacteria</taxon>
        <taxon>Pseudomonadati</taxon>
        <taxon>Planctomycetota</taxon>
        <taxon>Planctomycetia</taxon>
        <taxon>Pirellulales</taxon>
        <taxon>Pirellulaceae</taxon>
        <taxon>Rubripirellula</taxon>
    </lineage>
</organism>
<reference evidence="3 4" key="1">
    <citation type="submission" date="2019-02" db="EMBL/GenBank/DDBJ databases">
        <title>Deep-cultivation of Planctomycetes and their phenomic and genomic characterization uncovers novel biology.</title>
        <authorList>
            <person name="Wiegand S."/>
            <person name="Jogler M."/>
            <person name="Boedeker C."/>
            <person name="Pinto D."/>
            <person name="Vollmers J."/>
            <person name="Rivas-Marin E."/>
            <person name="Kohn T."/>
            <person name="Peeters S.H."/>
            <person name="Heuer A."/>
            <person name="Rast P."/>
            <person name="Oberbeckmann S."/>
            <person name="Bunk B."/>
            <person name="Jeske O."/>
            <person name="Meyerdierks A."/>
            <person name="Storesund J.E."/>
            <person name="Kallscheuer N."/>
            <person name="Luecker S."/>
            <person name="Lage O.M."/>
            <person name="Pohl T."/>
            <person name="Merkel B.J."/>
            <person name="Hornburger P."/>
            <person name="Mueller R.-W."/>
            <person name="Bruemmer F."/>
            <person name="Labrenz M."/>
            <person name="Spormann A.M."/>
            <person name="Op Den Camp H."/>
            <person name="Overmann J."/>
            <person name="Amann R."/>
            <person name="Jetten M.S.M."/>
            <person name="Mascher T."/>
            <person name="Medema M.H."/>
            <person name="Devos D.P."/>
            <person name="Kaster A.-K."/>
            <person name="Ovreas L."/>
            <person name="Rohde M."/>
            <person name="Galperin M.Y."/>
            <person name="Jogler C."/>
        </authorList>
    </citation>
    <scope>NUCLEOTIDE SEQUENCE [LARGE SCALE GENOMIC DNA]</scope>
    <source>
        <strain evidence="3 4">Poly51</strain>
    </source>
</reference>
<dbReference type="SUPFAM" id="SSF48452">
    <property type="entry name" value="TPR-like"/>
    <property type="match status" value="2"/>
</dbReference>
<proteinExistence type="predicted"/>
<dbReference type="EMBL" id="SJPW01000008">
    <property type="protein sequence ID" value="TWU46123.1"/>
    <property type="molecule type" value="Genomic_DNA"/>
</dbReference>
<keyword evidence="4" id="KW-1185">Reference proteome</keyword>
<comment type="caution">
    <text evidence="3">The sequence shown here is derived from an EMBL/GenBank/DDBJ whole genome shotgun (WGS) entry which is preliminary data.</text>
</comment>